<feature type="transmembrane region" description="Helical" evidence="1">
    <location>
        <begin position="20"/>
        <end position="40"/>
    </location>
</feature>
<gene>
    <name evidence="2" type="ORF">HF992_07010</name>
</gene>
<evidence type="ECO:0000313" key="3">
    <source>
        <dbReference type="Proteomes" id="UP000522720"/>
    </source>
</evidence>
<dbReference type="RefSeq" id="WP_168549343.1">
    <property type="nucleotide sequence ID" value="NZ_JAAXPR010000011.1"/>
</dbReference>
<protein>
    <submittedName>
        <fullName evidence="2">DUF4956 domain-containing protein</fullName>
    </submittedName>
</protein>
<evidence type="ECO:0000256" key="1">
    <source>
        <dbReference type="SAM" id="Phobius"/>
    </source>
</evidence>
<comment type="caution">
    <text evidence="2">The sequence shown here is derived from an EMBL/GenBank/DDBJ whole genome shotgun (WGS) entry which is preliminary data.</text>
</comment>
<keyword evidence="1" id="KW-1133">Transmembrane helix</keyword>
<accession>A0A7X6N1W1</accession>
<dbReference type="Pfam" id="PF16316">
    <property type="entry name" value="DUF4956"/>
    <property type="match status" value="1"/>
</dbReference>
<dbReference type="EMBL" id="JAAXPR010000011">
    <property type="protein sequence ID" value="NKZ20589.1"/>
    <property type="molecule type" value="Genomic_DNA"/>
</dbReference>
<keyword evidence="1" id="KW-0472">Membrane</keyword>
<reference evidence="2 3" key="1">
    <citation type="submission" date="2020-04" db="EMBL/GenBank/DDBJ databases">
        <title>MicrobeNet Type strains.</title>
        <authorList>
            <person name="Nicholson A.C."/>
        </authorList>
    </citation>
    <scope>NUCLEOTIDE SEQUENCE [LARGE SCALE GENOMIC DNA]</scope>
    <source>
        <strain evidence="2 3">CCUG 69612</strain>
    </source>
</reference>
<proteinExistence type="predicted"/>
<dbReference type="AlphaFoldDB" id="A0A7X6N1W1"/>
<keyword evidence="3" id="KW-1185">Reference proteome</keyword>
<sequence length="224" mass="24302">MLDQMFQSVLSSSTVSVNPVWLLACLLTSLALGFILTSLYKHDGNYSKDFALTLVVLPALIAVIIFLVNGNLGTSVAVAGAFSLIKFRSPASSSKELLLVFMATAVGLATGMGYLLLAILMAMVIGGVLLTLEKSAFIHQAANWQEITICLPQTDPDRREVEDFVAHLGRSPSLETVKSGQGQLELTYRVLTGLSDQALLDHLLLIQPSWTVKLSRRLKKKKSL</sequence>
<feature type="transmembrane region" description="Helical" evidence="1">
    <location>
        <begin position="52"/>
        <end position="85"/>
    </location>
</feature>
<dbReference type="Proteomes" id="UP000522720">
    <property type="component" value="Unassembled WGS sequence"/>
</dbReference>
<keyword evidence="1" id="KW-0812">Transmembrane</keyword>
<organism evidence="2 3">
    <name type="scientific">Streptococcus ovuberis</name>
    <dbReference type="NCBI Taxonomy" id="1936207"/>
    <lineage>
        <taxon>Bacteria</taxon>
        <taxon>Bacillati</taxon>
        <taxon>Bacillota</taxon>
        <taxon>Bacilli</taxon>
        <taxon>Lactobacillales</taxon>
        <taxon>Streptococcaceae</taxon>
        <taxon>Streptococcus</taxon>
    </lineage>
</organism>
<evidence type="ECO:0000313" key="2">
    <source>
        <dbReference type="EMBL" id="NKZ20589.1"/>
    </source>
</evidence>
<name>A0A7X6N1W1_9STRE</name>
<dbReference type="InterPro" id="IPR032531">
    <property type="entry name" value="DUF4956"/>
</dbReference>
<feature type="transmembrane region" description="Helical" evidence="1">
    <location>
        <begin position="97"/>
        <end position="130"/>
    </location>
</feature>